<dbReference type="Pfam" id="PF00440">
    <property type="entry name" value="TetR_N"/>
    <property type="match status" value="1"/>
</dbReference>
<evidence type="ECO:0000313" key="6">
    <source>
        <dbReference type="EMBL" id="PKR88799.1"/>
    </source>
</evidence>
<dbReference type="PROSITE" id="PS50977">
    <property type="entry name" value="HTH_TETR_2"/>
    <property type="match status" value="1"/>
</dbReference>
<dbReference type="InterPro" id="IPR001647">
    <property type="entry name" value="HTH_TetR"/>
</dbReference>
<dbReference type="GO" id="GO:0000976">
    <property type="term" value="F:transcription cis-regulatory region binding"/>
    <property type="evidence" value="ECO:0007669"/>
    <property type="project" value="TreeGrafter"/>
</dbReference>
<dbReference type="SUPFAM" id="SSF46689">
    <property type="entry name" value="Homeodomain-like"/>
    <property type="match status" value="1"/>
</dbReference>
<dbReference type="PANTHER" id="PTHR30055">
    <property type="entry name" value="HTH-TYPE TRANSCRIPTIONAL REGULATOR RUTR"/>
    <property type="match status" value="1"/>
</dbReference>
<keyword evidence="7" id="KW-1185">Reference proteome</keyword>
<dbReference type="PANTHER" id="PTHR30055:SF234">
    <property type="entry name" value="HTH-TYPE TRANSCRIPTIONAL REGULATOR BETI"/>
    <property type="match status" value="1"/>
</dbReference>
<gene>
    <name evidence="6" type="ORF">CXZ10_11785</name>
</gene>
<keyword evidence="1" id="KW-0805">Transcription regulation</keyword>
<feature type="domain" description="HTH tetR-type" evidence="5">
    <location>
        <begin position="17"/>
        <end position="76"/>
    </location>
</feature>
<dbReference type="SUPFAM" id="SSF48498">
    <property type="entry name" value="Tetracyclin repressor-like, C-terminal domain"/>
    <property type="match status" value="1"/>
</dbReference>
<sequence length="196" mass="21215">MIDSAEKPTRKPRADAERNRFRLIDAAKAVFAERGGATSLEEVARRAGVGIGTLYRHFPTRDALIEAVYRNESEQLVRAASELAASRSPVEALREWMRLFFRYMSIKNGMMELLDSLADGKSSLYAASGAATKQTIDRLVGNAVAAGDIGIDTEPIDLLRALAGMVQFSGGRDNEEAAAAAIIDIMISGLQAKRPS</sequence>
<name>A0A1I4SA36_9HYPH</name>
<dbReference type="InterPro" id="IPR049445">
    <property type="entry name" value="TetR_SbtR-like_C"/>
</dbReference>
<evidence type="ECO:0000259" key="5">
    <source>
        <dbReference type="PROSITE" id="PS50977"/>
    </source>
</evidence>
<dbReference type="AlphaFoldDB" id="A0A1I4SA36"/>
<dbReference type="InterPro" id="IPR036271">
    <property type="entry name" value="Tet_transcr_reg_TetR-rel_C_sf"/>
</dbReference>
<keyword evidence="2 4" id="KW-0238">DNA-binding</keyword>
<dbReference type="GO" id="GO:0003700">
    <property type="term" value="F:DNA-binding transcription factor activity"/>
    <property type="evidence" value="ECO:0007669"/>
    <property type="project" value="TreeGrafter"/>
</dbReference>
<organism evidence="6 7">
    <name type="scientific">Pleomorphomonas diazotrophica</name>
    <dbReference type="NCBI Taxonomy" id="1166257"/>
    <lineage>
        <taxon>Bacteria</taxon>
        <taxon>Pseudomonadati</taxon>
        <taxon>Pseudomonadota</taxon>
        <taxon>Alphaproteobacteria</taxon>
        <taxon>Hyphomicrobiales</taxon>
        <taxon>Pleomorphomonadaceae</taxon>
        <taxon>Pleomorphomonas</taxon>
    </lineage>
</organism>
<dbReference type="Pfam" id="PF21597">
    <property type="entry name" value="TetR_C_43"/>
    <property type="match status" value="1"/>
</dbReference>
<accession>A0A1I4SA36</accession>
<dbReference type="OrthoDB" id="9795011at2"/>
<evidence type="ECO:0000256" key="1">
    <source>
        <dbReference type="ARBA" id="ARBA00023015"/>
    </source>
</evidence>
<evidence type="ECO:0000313" key="7">
    <source>
        <dbReference type="Proteomes" id="UP000233491"/>
    </source>
</evidence>
<dbReference type="Proteomes" id="UP000233491">
    <property type="component" value="Unassembled WGS sequence"/>
</dbReference>
<dbReference type="Gene3D" id="1.10.357.10">
    <property type="entry name" value="Tetracycline Repressor, domain 2"/>
    <property type="match status" value="1"/>
</dbReference>
<evidence type="ECO:0000256" key="4">
    <source>
        <dbReference type="PROSITE-ProRule" id="PRU00335"/>
    </source>
</evidence>
<dbReference type="EMBL" id="PJNW01000009">
    <property type="protein sequence ID" value="PKR88799.1"/>
    <property type="molecule type" value="Genomic_DNA"/>
</dbReference>
<protein>
    <submittedName>
        <fullName evidence="6">TetR family transcriptional regulator</fullName>
    </submittedName>
</protein>
<dbReference type="RefSeq" id="WP_101289499.1">
    <property type="nucleotide sequence ID" value="NZ_FOUQ01000003.1"/>
</dbReference>
<dbReference type="InterPro" id="IPR009057">
    <property type="entry name" value="Homeodomain-like_sf"/>
</dbReference>
<dbReference type="InterPro" id="IPR050109">
    <property type="entry name" value="HTH-type_TetR-like_transc_reg"/>
</dbReference>
<reference evidence="6 7" key="1">
    <citation type="submission" date="2017-12" db="EMBL/GenBank/DDBJ databases">
        <title>Anaerobic carbon monoxide metabolism by Pleomorphomonas carboxyditropha sp. nov., a new mesophilic hydrogenogenic carboxidotroph.</title>
        <authorList>
            <person name="Esquivel-Elizondo S."/>
            <person name="Krajmalnik-Brown R."/>
        </authorList>
    </citation>
    <scope>NUCLEOTIDE SEQUENCE [LARGE SCALE GENOMIC DNA]</scope>
    <source>
        <strain evidence="6 7">R5-392</strain>
    </source>
</reference>
<keyword evidence="3" id="KW-0804">Transcription</keyword>
<proteinExistence type="predicted"/>
<dbReference type="PRINTS" id="PR00455">
    <property type="entry name" value="HTHTETR"/>
</dbReference>
<comment type="caution">
    <text evidence="6">The sequence shown here is derived from an EMBL/GenBank/DDBJ whole genome shotgun (WGS) entry which is preliminary data.</text>
</comment>
<evidence type="ECO:0000256" key="3">
    <source>
        <dbReference type="ARBA" id="ARBA00023163"/>
    </source>
</evidence>
<feature type="DNA-binding region" description="H-T-H motif" evidence="4">
    <location>
        <begin position="39"/>
        <end position="58"/>
    </location>
</feature>
<evidence type="ECO:0000256" key="2">
    <source>
        <dbReference type="ARBA" id="ARBA00023125"/>
    </source>
</evidence>